<keyword evidence="8 9" id="KW-0472">Membrane</keyword>
<keyword evidence="5 9" id="KW-0812">Transmembrane</keyword>
<dbReference type="GO" id="GO:0019646">
    <property type="term" value="P:aerobic electron transport chain"/>
    <property type="evidence" value="ECO:0007669"/>
    <property type="project" value="TreeGrafter"/>
</dbReference>
<dbReference type="PANTHER" id="PTHR36835:SF1">
    <property type="entry name" value="CYTOCHROME BO(3) UBIQUINOL OXIDASE SUBUNIT 4"/>
    <property type="match status" value="1"/>
</dbReference>
<dbReference type="GO" id="GO:0009486">
    <property type="term" value="F:cytochrome bo3 ubiquinol oxidase activity"/>
    <property type="evidence" value="ECO:0007669"/>
    <property type="project" value="TreeGrafter"/>
</dbReference>
<dbReference type="GO" id="GO:0015078">
    <property type="term" value="F:proton transmembrane transporter activity"/>
    <property type="evidence" value="ECO:0007669"/>
    <property type="project" value="TreeGrafter"/>
</dbReference>
<keyword evidence="6 9" id="KW-1133">Transmembrane helix</keyword>
<feature type="transmembrane region" description="Helical" evidence="9">
    <location>
        <begin position="14"/>
        <end position="33"/>
    </location>
</feature>
<keyword evidence="11" id="KW-1185">Reference proteome</keyword>
<gene>
    <name evidence="10" type="ORF">N783_19740</name>
</gene>
<dbReference type="RefSeq" id="WP_027446465.1">
    <property type="nucleotide sequence ID" value="NZ_AULJ01000035.1"/>
</dbReference>
<dbReference type="EMBL" id="AVPF01000107">
    <property type="protein sequence ID" value="KGX83450.1"/>
    <property type="molecule type" value="Genomic_DNA"/>
</dbReference>
<evidence type="ECO:0000256" key="1">
    <source>
        <dbReference type="ARBA" id="ARBA00000725"/>
    </source>
</evidence>
<feature type="transmembrane region" description="Helical" evidence="9">
    <location>
        <begin position="75"/>
        <end position="93"/>
    </location>
</feature>
<reference evidence="10 11" key="1">
    <citation type="submission" date="2013-08" db="EMBL/GenBank/DDBJ databases">
        <authorList>
            <person name="Huang J."/>
            <person name="Wang G."/>
        </authorList>
    </citation>
    <scope>NUCLEOTIDE SEQUENCE [LARGE SCALE GENOMIC DNA]</scope>
    <source>
        <strain evidence="10 11">BH030004</strain>
    </source>
</reference>
<dbReference type="GO" id="GO:0015990">
    <property type="term" value="P:electron transport coupled proton transport"/>
    <property type="evidence" value="ECO:0007669"/>
    <property type="project" value="TreeGrafter"/>
</dbReference>
<sequence>MAGNNHNKFPWNHVLGFIFSIVLTLLAVWAALYSSLSITAIVWTIVTLALLQAAVQLFMFMHIGEGEGKAQKGTIYFSAFIAVVIVAGSIWVMNAMMHSMM</sequence>
<dbReference type="InterPro" id="IPR005171">
    <property type="entry name" value="Cyt_c_oxidase_su4_prok"/>
</dbReference>
<dbReference type="InterPro" id="IPR014250">
    <property type="entry name" value="QoxD"/>
</dbReference>
<keyword evidence="7 9" id="KW-0560">Oxidoreductase</keyword>
<dbReference type="STRING" id="1385511.GCA_000425225_02812"/>
<evidence type="ECO:0000256" key="2">
    <source>
        <dbReference type="ARBA" id="ARBA00004651"/>
    </source>
</evidence>
<feature type="transmembrane region" description="Helical" evidence="9">
    <location>
        <begin position="40"/>
        <end position="63"/>
    </location>
</feature>
<dbReference type="eggNOG" id="COG3125">
    <property type="taxonomic scope" value="Bacteria"/>
</dbReference>
<comment type="function">
    <text evidence="9">Catalyzes quinol oxidation with the concomitant reduction of oxygen to water.</text>
</comment>
<evidence type="ECO:0000256" key="9">
    <source>
        <dbReference type="RuleBase" id="RU367153"/>
    </source>
</evidence>
<dbReference type="Proteomes" id="UP000030403">
    <property type="component" value="Unassembled WGS sequence"/>
</dbReference>
<dbReference type="Pfam" id="PF03626">
    <property type="entry name" value="COX4_pro"/>
    <property type="match status" value="1"/>
</dbReference>
<dbReference type="GO" id="GO:0005886">
    <property type="term" value="C:plasma membrane"/>
    <property type="evidence" value="ECO:0007669"/>
    <property type="project" value="UniProtKB-SubCell"/>
</dbReference>
<evidence type="ECO:0000256" key="7">
    <source>
        <dbReference type="ARBA" id="ARBA00023002"/>
    </source>
</evidence>
<protein>
    <recommendedName>
        <fullName evidence="9">Quinol oxidase subunit 4</fullName>
        <ecNumber evidence="9">1.10.3.-</ecNumber>
    </recommendedName>
</protein>
<comment type="similarity">
    <text evidence="3 9">Belongs to the cytochrome c oxidase bacterial subunit 4 family.</text>
</comment>
<accession>A0A0A5FXC7</accession>
<comment type="subcellular location">
    <subcellularLocation>
        <location evidence="2 9">Cell membrane</location>
        <topology evidence="2 9">Multi-pass membrane protein</topology>
    </subcellularLocation>
</comment>
<evidence type="ECO:0000256" key="3">
    <source>
        <dbReference type="ARBA" id="ARBA00008079"/>
    </source>
</evidence>
<dbReference type="NCBIfam" id="TIGR02901">
    <property type="entry name" value="QoxD"/>
    <property type="match status" value="1"/>
</dbReference>
<dbReference type="GO" id="GO:0016682">
    <property type="term" value="F:oxidoreductase activity, acting on diphenols and related substances as donors, oxygen as acceptor"/>
    <property type="evidence" value="ECO:0007669"/>
    <property type="project" value="UniProtKB-UniRule"/>
</dbReference>
<dbReference type="PANTHER" id="PTHR36835">
    <property type="entry name" value="CYTOCHROME BO(3) UBIQUINOL OXIDASE SUBUNIT 4"/>
    <property type="match status" value="1"/>
</dbReference>
<dbReference type="AlphaFoldDB" id="A0A0A5FXC7"/>
<dbReference type="OrthoDB" id="2361460at2"/>
<evidence type="ECO:0000256" key="6">
    <source>
        <dbReference type="ARBA" id="ARBA00022989"/>
    </source>
</evidence>
<keyword evidence="4 9" id="KW-1003">Cell membrane</keyword>
<dbReference type="GO" id="GO:0042773">
    <property type="term" value="P:ATP synthesis coupled electron transport"/>
    <property type="evidence" value="ECO:0007669"/>
    <property type="project" value="UniProtKB-UniRule"/>
</dbReference>
<evidence type="ECO:0000256" key="4">
    <source>
        <dbReference type="ARBA" id="ARBA00022475"/>
    </source>
</evidence>
<dbReference type="InterPro" id="IPR050968">
    <property type="entry name" value="Cytochrome_c_oxidase_bac_sub4"/>
</dbReference>
<name>A0A0A5FXC7_9BACI</name>
<proteinExistence type="inferred from homology"/>
<dbReference type="GO" id="GO:0009319">
    <property type="term" value="C:cytochrome o ubiquinol oxidase complex"/>
    <property type="evidence" value="ECO:0007669"/>
    <property type="project" value="TreeGrafter"/>
</dbReference>
<evidence type="ECO:0000256" key="8">
    <source>
        <dbReference type="ARBA" id="ARBA00023136"/>
    </source>
</evidence>
<comment type="catalytic activity">
    <reaction evidence="1 9">
        <text>2 a quinol + O2 = 2 a quinone + 2 H2O</text>
        <dbReference type="Rhea" id="RHEA:55376"/>
        <dbReference type="ChEBI" id="CHEBI:15377"/>
        <dbReference type="ChEBI" id="CHEBI:15379"/>
        <dbReference type="ChEBI" id="CHEBI:24646"/>
        <dbReference type="ChEBI" id="CHEBI:132124"/>
    </reaction>
</comment>
<evidence type="ECO:0000313" key="11">
    <source>
        <dbReference type="Proteomes" id="UP000030403"/>
    </source>
</evidence>
<dbReference type="EC" id="1.10.3.-" evidence="9"/>
<comment type="caution">
    <text evidence="10">The sequence shown here is derived from an EMBL/GenBank/DDBJ whole genome shotgun (WGS) entry which is preliminary data.</text>
</comment>
<evidence type="ECO:0000256" key="5">
    <source>
        <dbReference type="ARBA" id="ARBA00022692"/>
    </source>
</evidence>
<evidence type="ECO:0000313" key="10">
    <source>
        <dbReference type="EMBL" id="KGX83450.1"/>
    </source>
</evidence>
<organism evidence="10 11">
    <name type="scientific">Pontibacillus marinus BH030004 = DSM 16465</name>
    <dbReference type="NCBI Taxonomy" id="1385511"/>
    <lineage>
        <taxon>Bacteria</taxon>
        <taxon>Bacillati</taxon>
        <taxon>Bacillota</taxon>
        <taxon>Bacilli</taxon>
        <taxon>Bacillales</taxon>
        <taxon>Bacillaceae</taxon>
        <taxon>Pontibacillus</taxon>
    </lineage>
</organism>